<proteinExistence type="predicted"/>
<keyword evidence="2" id="KW-0812">Transmembrane</keyword>
<sequence length="88" mass="8817">MTEPLPPSASPDVSDVEADHSLAAETESETPSKPRSWLLIWGIVALVGAVLLAVSLGYLIVAGNDTPTVSSAPAADATSMTGIGTGAI</sequence>
<organism evidence="3 4">
    <name type="scientific">Actinomyces urogenitalis</name>
    <dbReference type="NCBI Taxonomy" id="103621"/>
    <lineage>
        <taxon>Bacteria</taxon>
        <taxon>Bacillati</taxon>
        <taxon>Actinomycetota</taxon>
        <taxon>Actinomycetes</taxon>
        <taxon>Actinomycetales</taxon>
        <taxon>Actinomycetaceae</taxon>
        <taxon>Actinomyces</taxon>
    </lineage>
</organism>
<dbReference type="EMBL" id="PKHA01000011">
    <property type="protein sequence ID" value="PKY98112.1"/>
    <property type="molecule type" value="Genomic_DNA"/>
</dbReference>
<evidence type="ECO:0000256" key="2">
    <source>
        <dbReference type="SAM" id="Phobius"/>
    </source>
</evidence>
<feature type="region of interest" description="Disordered" evidence="1">
    <location>
        <begin position="1"/>
        <end position="33"/>
    </location>
</feature>
<evidence type="ECO:0000256" key="1">
    <source>
        <dbReference type="SAM" id="MobiDB-lite"/>
    </source>
</evidence>
<dbReference type="GeneID" id="81709120"/>
<keyword evidence="2" id="KW-1133">Transmembrane helix</keyword>
<evidence type="ECO:0000313" key="4">
    <source>
        <dbReference type="Proteomes" id="UP000234778"/>
    </source>
</evidence>
<accession>A0A2I1KR64</accession>
<keyword evidence="2" id="KW-0472">Membrane</keyword>
<name>A0A2I1KR64_9ACTO</name>
<protein>
    <submittedName>
        <fullName evidence="3">Uncharacterized protein</fullName>
    </submittedName>
</protein>
<gene>
    <name evidence="3" type="ORF">CYJ26_09260</name>
</gene>
<comment type="caution">
    <text evidence="3">The sequence shown here is derived from an EMBL/GenBank/DDBJ whole genome shotgun (WGS) entry which is preliminary data.</text>
</comment>
<reference evidence="3 4" key="1">
    <citation type="submission" date="2017-12" db="EMBL/GenBank/DDBJ databases">
        <title>Phylogenetic diversity of female urinary microbiome.</title>
        <authorList>
            <person name="Thomas-White K."/>
            <person name="Wolfe A.J."/>
        </authorList>
    </citation>
    <scope>NUCLEOTIDE SEQUENCE [LARGE SCALE GENOMIC DNA]</scope>
    <source>
        <strain evidence="3 4">UMB0319</strain>
    </source>
</reference>
<dbReference type="RefSeq" id="WP_024035119.1">
    <property type="nucleotide sequence ID" value="NZ_CP136961.1"/>
</dbReference>
<feature type="transmembrane region" description="Helical" evidence="2">
    <location>
        <begin position="38"/>
        <end position="61"/>
    </location>
</feature>
<feature type="region of interest" description="Disordered" evidence="1">
    <location>
        <begin position="66"/>
        <end position="88"/>
    </location>
</feature>
<dbReference type="AlphaFoldDB" id="A0A2I1KR64"/>
<dbReference type="Proteomes" id="UP000234778">
    <property type="component" value="Unassembled WGS sequence"/>
</dbReference>
<evidence type="ECO:0000313" key="3">
    <source>
        <dbReference type="EMBL" id="PKY98112.1"/>
    </source>
</evidence>